<evidence type="ECO:0000256" key="11">
    <source>
        <dbReference type="SAM" id="Phobius"/>
    </source>
</evidence>
<keyword evidence="6 11" id="KW-0472">Membrane</keyword>
<keyword evidence="5" id="KW-0460">Magnesium</keyword>
<name>A0A7T6ZDC0_9BACI</name>
<keyword evidence="3" id="KW-0328">Glycosyltransferase</keyword>
<dbReference type="InterPro" id="IPR001173">
    <property type="entry name" value="Glyco_trans_2-like"/>
</dbReference>
<dbReference type="EC" id="2.4.1.336" evidence="8"/>
<feature type="transmembrane region" description="Helical" evidence="11">
    <location>
        <begin position="6"/>
        <end position="28"/>
    </location>
</feature>
<keyword evidence="14" id="KW-1185">Reference proteome</keyword>
<evidence type="ECO:0000256" key="1">
    <source>
        <dbReference type="ARBA" id="ARBA00004370"/>
    </source>
</evidence>
<dbReference type="PANTHER" id="PTHR43630">
    <property type="entry name" value="POLY-BETA-1,6-N-ACETYL-D-GLUCOSAMINE SYNTHASE"/>
    <property type="match status" value="1"/>
</dbReference>
<keyword evidence="11" id="KW-1133">Transmembrane helix</keyword>
<dbReference type="GO" id="GO:0016757">
    <property type="term" value="F:glycosyltransferase activity"/>
    <property type="evidence" value="ECO:0007669"/>
    <property type="project" value="UniProtKB-KW"/>
</dbReference>
<evidence type="ECO:0000256" key="8">
    <source>
        <dbReference type="ARBA" id="ARBA00066964"/>
    </source>
</evidence>
<proteinExistence type="inferred from homology"/>
<reference evidence="13 14" key="1">
    <citation type="submission" date="2020-06" db="EMBL/GenBank/DDBJ databases">
        <title>Genomic analysis of Salicibibacter sp. NKC21-4.</title>
        <authorList>
            <person name="Oh Y.J."/>
        </authorList>
    </citation>
    <scope>NUCLEOTIDE SEQUENCE [LARGE SCALE GENOMIC DNA]</scope>
    <source>
        <strain evidence="13 14">NKC21-4</strain>
    </source>
</reference>
<evidence type="ECO:0000256" key="9">
    <source>
        <dbReference type="ARBA" id="ARBA00068721"/>
    </source>
</evidence>
<organism evidence="13 14">
    <name type="scientific">Salicibibacter cibi</name>
    <dbReference type="NCBI Taxonomy" id="2743001"/>
    <lineage>
        <taxon>Bacteria</taxon>
        <taxon>Bacillati</taxon>
        <taxon>Bacillota</taxon>
        <taxon>Bacilli</taxon>
        <taxon>Bacillales</taxon>
        <taxon>Bacillaceae</taxon>
        <taxon>Salicibibacter</taxon>
    </lineage>
</organism>
<dbReference type="EMBL" id="CP054706">
    <property type="protein sequence ID" value="QQK81436.1"/>
    <property type="molecule type" value="Genomic_DNA"/>
</dbReference>
<evidence type="ECO:0000256" key="7">
    <source>
        <dbReference type="ARBA" id="ARBA00053004"/>
    </source>
</evidence>
<comment type="subcellular location">
    <subcellularLocation>
        <location evidence="1">Membrane</location>
    </subcellularLocation>
</comment>
<dbReference type="Pfam" id="PF00535">
    <property type="entry name" value="Glycos_transf_2"/>
    <property type="match status" value="1"/>
</dbReference>
<feature type="domain" description="Glycosyltransferase 2-like" evidence="12">
    <location>
        <begin position="52"/>
        <end position="226"/>
    </location>
</feature>
<feature type="transmembrane region" description="Helical" evidence="11">
    <location>
        <begin position="371"/>
        <end position="395"/>
    </location>
</feature>
<feature type="transmembrane region" description="Helical" evidence="11">
    <location>
        <begin position="303"/>
        <end position="330"/>
    </location>
</feature>
<dbReference type="KEGG" id="scib:HUG20_16980"/>
<dbReference type="Proteomes" id="UP000595349">
    <property type="component" value="Chromosome"/>
</dbReference>
<evidence type="ECO:0000256" key="3">
    <source>
        <dbReference type="ARBA" id="ARBA00022676"/>
    </source>
</evidence>
<evidence type="ECO:0000256" key="2">
    <source>
        <dbReference type="ARBA" id="ARBA00006739"/>
    </source>
</evidence>
<sequence length="420" mass="48709">MADFFLYLSLFLIWFMLFYHVFLMFGGYRYFLQHPEIKEAWDEHPGEMPSVSILIPAHNEEMVIQDTIESMIQLKYPKDKLEVIVVNDNSSDATGMILDDYARKFAFIKPVHTKPPHGGKGKSGALNQGLKHSTGEIIAVYDADNTPEPEAIYNLVLGLNNDKKAGAIVGKFRVLNAKQNLLTRFINIETLTFQWLAQAGRWSWFKMTTIPGTNFAIRRSILEELGGWDEKALSEDTELSFRVYNLGYHIRFFPSAITWEQEPENLKVWWKQRTRWARGNEYVIGKFLFRPSQINNKKVPVDLFYFLFIYLLFFGGIIISHSIFVANLFFDLDLSIGNVAIILLVTGFLMFIAEVWLALSFEKNQLTFKNALIAILMYFVYSQLWVILVACATFLEVKRVIFKQDVQWYKTQRFEQSGGK</sequence>
<gene>
    <name evidence="13" type="ORF">HUG20_16980</name>
</gene>
<dbReference type="FunFam" id="3.90.550.10:FF:000164">
    <property type="entry name" value="Beta-(1-3)-glucosyl transferase"/>
    <property type="match status" value="1"/>
</dbReference>
<dbReference type="RefSeq" id="WP_200085863.1">
    <property type="nucleotide sequence ID" value="NZ_CP054706.1"/>
</dbReference>
<dbReference type="AlphaFoldDB" id="A0A7T6ZDC0"/>
<keyword evidence="4 13" id="KW-0808">Transferase</keyword>
<evidence type="ECO:0000256" key="4">
    <source>
        <dbReference type="ARBA" id="ARBA00022679"/>
    </source>
</evidence>
<protein>
    <recommendedName>
        <fullName evidence="9">Beta-monoglucosyldiacylglycerol synthase</fullName>
        <ecNumber evidence="8">2.4.1.336</ecNumber>
    </recommendedName>
    <alternativeName>
        <fullName evidence="10">UDP-glucose:1,2-diacylglycerol 3-beta-D-glucosyltransferase</fullName>
    </alternativeName>
</protein>
<dbReference type="CDD" id="cd06423">
    <property type="entry name" value="CESA_like"/>
    <property type="match status" value="1"/>
</dbReference>
<accession>A0A7T6ZDC0</accession>
<evidence type="ECO:0000259" key="12">
    <source>
        <dbReference type="Pfam" id="PF00535"/>
    </source>
</evidence>
<evidence type="ECO:0000313" key="13">
    <source>
        <dbReference type="EMBL" id="QQK81436.1"/>
    </source>
</evidence>
<dbReference type="GO" id="GO:0016020">
    <property type="term" value="C:membrane"/>
    <property type="evidence" value="ECO:0007669"/>
    <property type="project" value="UniProtKB-SubCell"/>
</dbReference>
<evidence type="ECO:0000256" key="6">
    <source>
        <dbReference type="ARBA" id="ARBA00023136"/>
    </source>
</evidence>
<comment type="similarity">
    <text evidence="2">Belongs to the glycosyltransferase 2 family.</text>
</comment>
<dbReference type="PANTHER" id="PTHR43630:SF1">
    <property type="entry name" value="POLY-BETA-1,6-N-ACETYL-D-GLUCOSAMINE SYNTHASE"/>
    <property type="match status" value="1"/>
</dbReference>
<evidence type="ECO:0000313" key="14">
    <source>
        <dbReference type="Proteomes" id="UP000595349"/>
    </source>
</evidence>
<evidence type="ECO:0000256" key="5">
    <source>
        <dbReference type="ARBA" id="ARBA00022842"/>
    </source>
</evidence>
<comment type="catalytic activity">
    <reaction evidence="7">
        <text>a 1,2-diacyl-sn-glycerol + UDP-alpha-D-glucose = a 1,2-diacyl-3-O-(beta-D-glucopyranosyl)-sn-glycerol + UDP + H(+)</text>
        <dbReference type="Rhea" id="RHEA:17285"/>
        <dbReference type="ChEBI" id="CHEBI:15378"/>
        <dbReference type="ChEBI" id="CHEBI:17815"/>
        <dbReference type="ChEBI" id="CHEBI:58223"/>
        <dbReference type="ChEBI" id="CHEBI:58885"/>
        <dbReference type="ChEBI" id="CHEBI:75799"/>
        <dbReference type="EC" id="2.4.1.336"/>
    </reaction>
</comment>
<feature type="transmembrane region" description="Helical" evidence="11">
    <location>
        <begin position="336"/>
        <end position="359"/>
    </location>
</feature>
<dbReference type="SUPFAM" id="SSF53448">
    <property type="entry name" value="Nucleotide-diphospho-sugar transferases"/>
    <property type="match status" value="1"/>
</dbReference>
<dbReference type="Gene3D" id="3.90.550.10">
    <property type="entry name" value="Spore Coat Polysaccharide Biosynthesis Protein SpsA, Chain A"/>
    <property type="match status" value="1"/>
</dbReference>
<keyword evidence="11" id="KW-0812">Transmembrane</keyword>
<evidence type="ECO:0000256" key="10">
    <source>
        <dbReference type="ARBA" id="ARBA00078564"/>
    </source>
</evidence>
<dbReference type="InterPro" id="IPR029044">
    <property type="entry name" value="Nucleotide-diphossugar_trans"/>
</dbReference>